<dbReference type="EMBL" id="JACSEA010000008">
    <property type="protein sequence ID" value="KAF7395021.1"/>
    <property type="molecule type" value="Genomic_DNA"/>
</dbReference>
<dbReference type="CDD" id="cd00064">
    <property type="entry name" value="FU"/>
    <property type="match status" value="1"/>
</dbReference>
<dbReference type="InterPro" id="IPR009030">
    <property type="entry name" value="Growth_fac_rcpt_cys_sf"/>
</dbReference>
<keyword evidence="3" id="KW-1185">Reference proteome</keyword>
<accession>A0A834JWP2</accession>
<proteinExistence type="predicted"/>
<sequence>MPRCLLPAKGKCADSSMKVSESSYSRIFIESQWRTAWKTKVCHFSECKSNWYQYEDKCWQECPIGSYAITEESTTRKVCGRCHYSCLTCSGATDGECTTCHSDSNLLTNFGETQCVLQNLAWRFESTMWFYWLTIFFSINALIVVLAMIYVGVNWYIRRSNSSTYDYSKVAYSSNGDARKNPMEVSSPMGIQSTVLMEMKRTEEEEEKELENIC</sequence>
<organism evidence="2 3">
    <name type="scientific">Vespula vulgaris</name>
    <name type="common">Yellow jacket</name>
    <name type="synonym">Wasp</name>
    <dbReference type="NCBI Taxonomy" id="7454"/>
    <lineage>
        <taxon>Eukaryota</taxon>
        <taxon>Metazoa</taxon>
        <taxon>Ecdysozoa</taxon>
        <taxon>Arthropoda</taxon>
        <taxon>Hexapoda</taxon>
        <taxon>Insecta</taxon>
        <taxon>Pterygota</taxon>
        <taxon>Neoptera</taxon>
        <taxon>Endopterygota</taxon>
        <taxon>Hymenoptera</taxon>
        <taxon>Apocrita</taxon>
        <taxon>Aculeata</taxon>
        <taxon>Vespoidea</taxon>
        <taxon>Vespidae</taxon>
        <taxon>Vespinae</taxon>
        <taxon>Vespula</taxon>
    </lineage>
</organism>
<gene>
    <name evidence="2" type="ORF">HZH66_008195</name>
</gene>
<keyword evidence="1" id="KW-0472">Membrane</keyword>
<reference evidence="2" key="1">
    <citation type="journal article" date="2020" name="G3 (Bethesda)">
        <title>High-Quality Assemblies for Three Invasive Social Wasps from the &lt;i&gt;Vespula&lt;/i&gt; Genus.</title>
        <authorList>
            <person name="Harrop T.W.R."/>
            <person name="Guhlin J."/>
            <person name="McLaughlin G.M."/>
            <person name="Permina E."/>
            <person name="Stockwell P."/>
            <person name="Gilligan J."/>
            <person name="Le Lec M.F."/>
            <person name="Gruber M.A.M."/>
            <person name="Quinn O."/>
            <person name="Lovegrove M."/>
            <person name="Duncan E.J."/>
            <person name="Remnant E.J."/>
            <person name="Van Eeckhoven J."/>
            <person name="Graham B."/>
            <person name="Knapp R.A."/>
            <person name="Langford K.W."/>
            <person name="Kronenberg Z."/>
            <person name="Press M.O."/>
            <person name="Eacker S.M."/>
            <person name="Wilson-Rankin E.E."/>
            <person name="Purcell J."/>
            <person name="Lester P.J."/>
            <person name="Dearden P.K."/>
        </authorList>
    </citation>
    <scope>NUCLEOTIDE SEQUENCE</scope>
    <source>
        <strain evidence="2">Marl-1</strain>
    </source>
</reference>
<dbReference type="Proteomes" id="UP000614350">
    <property type="component" value="Unassembled WGS sequence"/>
</dbReference>
<dbReference type="SUPFAM" id="SSF57184">
    <property type="entry name" value="Growth factor receptor domain"/>
    <property type="match status" value="1"/>
</dbReference>
<dbReference type="SMART" id="SM00261">
    <property type="entry name" value="FU"/>
    <property type="match status" value="2"/>
</dbReference>
<evidence type="ECO:0000256" key="1">
    <source>
        <dbReference type="SAM" id="Phobius"/>
    </source>
</evidence>
<name>A0A834JWP2_VESVU</name>
<feature type="transmembrane region" description="Helical" evidence="1">
    <location>
        <begin position="129"/>
        <end position="153"/>
    </location>
</feature>
<keyword evidence="1" id="KW-0812">Transmembrane</keyword>
<dbReference type="Gene3D" id="2.10.220.10">
    <property type="entry name" value="Hormone Receptor, Insulin-like Growth Factor Receptor 1, Chain A, domain 2"/>
    <property type="match status" value="1"/>
</dbReference>
<keyword evidence="1" id="KW-1133">Transmembrane helix</keyword>
<evidence type="ECO:0000313" key="2">
    <source>
        <dbReference type="EMBL" id="KAF7395021.1"/>
    </source>
</evidence>
<dbReference type="AlphaFoldDB" id="A0A834JWP2"/>
<evidence type="ECO:0000313" key="3">
    <source>
        <dbReference type="Proteomes" id="UP000614350"/>
    </source>
</evidence>
<protein>
    <submittedName>
        <fullName evidence="2">Uncharacterized protein</fullName>
    </submittedName>
</protein>
<comment type="caution">
    <text evidence="2">The sequence shown here is derived from an EMBL/GenBank/DDBJ whole genome shotgun (WGS) entry which is preliminary data.</text>
</comment>
<dbReference type="InterPro" id="IPR006212">
    <property type="entry name" value="Furin_repeat"/>
</dbReference>